<proteinExistence type="predicted"/>
<reference evidence="2" key="1">
    <citation type="journal article" date="2019" name="Int. J. Syst. Evol. Microbiol.">
        <title>The Global Catalogue of Microorganisms (GCM) 10K type strain sequencing project: providing services to taxonomists for standard genome sequencing and annotation.</title>
        <authorList>
            <consortium name="The Broad Institute Genomics Platform"/>
            <consortium name="The Broad Institute Genome Sequencing Center for Infectious Disease"/>
            <person name="Wu L."/>
            <person name="Ma J."/>
        </authorList>
    </citation>
    <scope>NUCLEOTIDE SEQUENCE [LARGE SCALE GENOMIC DNA]</scope>
    <source>
        <strain evidence="2">JCM 18198</strain>
    </source>
</reference>
<accession>A0ABP9A4E3</accession>
<comment type="caution">
    <text evidence="1">The sequence shown here is derived from an EMBL/GenBank/DDBJ whole genome shotgun (WGS) entry which is preliminary data.</text>
</comment>
<sequence>MKYDFIFSGLGLAAMMTIIKMAEEGILENKNVLVIEPDDKNINDRTWCFWEEGKGKWDEILKHKWDKAFFINQSVKIDCLNGLSYKMIESKSFYNYYKEITKDYNIKWIKEKFVSFAEDKDSVIVETKETNYVGSYLFNSVFDYNELKNQEKFPLLQQHFVGWFIRSEKKCFNPAEALFMDFSVPQRGNTRFMYVLPVSEKEALIEYTLFSSEVLGSDEYESEIKTYLENFGIETFEIISKEKGNIPMTAYPFWKNNTKKILNIGTVGGWTKASSGFTFSNTDRESKKVVEFFNEKSIDFREFKKSNRFTFYDDLFVDVLYRKNFLGKQIFSSMFTTSNPNLILKFLDEKTSILEDFRVILSCPKKEFIKSFFRRIFK</sequence>
<organism evidence="1 2">
    <name type="scientific">Flavobacterium hankyongi</name>
    <dbReference type="NCBI Taxonomy" id="1176532"/>
    <lineage>
        <taxon>Bacteria</taxon>
        <taxon>Pseudomonadati</taxon>
        <taxon>Bacteroidota</taxon>
        <taxon>Flavobacteriia</taxon>
        <taxon>Flavobacteriales</taxon>
        <taxon>Flavobacteriaceae</taxon>
        <taxon>Flavobacterium</taxon>
    </lineage>
</organism>
<name>A0ABP9A4E3_9FLAO</name>
<dbReference type="EMBL" id="BAABIP010000018">
    <property type="protein sequence ID" value="GAA4772595.1"/>
    <property type="molecule type" value="Genomic_DNA"/>
</dbReference>
<dbReference type="Pfam" id="PF05834">
    <property type="entry name" value="Lycopene_cycl"/>
    <property type="match status" value="1"/>
</dbReference>
<gene>
    <name evidence="1" type="ORF">GCM10023230_23830</name>
</gene>
<evidence type="ECO:0000313" key="1">
    <source>
        <dbReference type="EMBL" id="GAA4772595.1"/>
    </source>
</evidence>
<keyword evidence="2" id="KW-1185">Reference proteome</keyword>
<protein>
    <submittedName>
        <fullName evidence="1">Lycopene cyclase family protein</fullName>
    </submittedName>
</protein>
<evidence type="ECO:0000313" key="2">
    <source>
        <dbReference type="Proteomes" id="UP001500141"/>
    </source>
</evidence>
<dbReference type="Proteomes" id="UP001500141">
    <property type="component" value="Unassembled WGS sequence"/>
</dbReference>
<dbReference type="RefSeq" id="WP_264544735.1">
    <property type="nucleotide sequence ID" value="NZ_BAABIP010000018.1"/>
</dbReference>